<name>A0ABY5S193_9BACL</name>
<keyword evidence="3" id="KW-0804">Transcription</keyword>
<dbReference type="Pfam" id="PF17853">
    <property type="entry name" value="GGDEF_2"/>
    <property type="match status" value="1"/>
</dbReference>
<evidence type="ECO:0000256" key="2">
    <source>
        <dbReference type="ARBA" id="ARBA00023125"/>
    </source>
</evidence>
<dbReference type="InterPro" id="IPR018060">
    <property type="entry name" value="HTH_AraC"/>
</dbReference>
<dbReference type="InterPro" id="IPR009057">
    <property type="entry name" value="Homeodomain-like_sf"/>
</dbReference>
<dbReference type="PANTHER" id="PTHR43280:SF2">
    <property type="entry name" value="HTH-TYPE TRANSCRIPTIONAL REGULATOR EXSA"/>
    <property type="match status" value="1"/>
</dbReference>
<dbReference type="RefSeq" id="WP_258383460.1">
    <property type="nucleotide sequence ID" value="NZ_CP091430.1"/>
</dbReference>
<feature type="transmembrane region" description="Helical" evidence="4">
    <location>
        <begin position="7"/>
        <end position="30"/>
    </location>
</feature>
<sequence>MIRSQRFYHYLFSYILMTVLLLVIMSSVIYSNFLNTLRKEVEQSTIASLDQFRDAVDLRMQELNRMAMQISANPLLTPFMVTEDGYGPYKAVAELKQYLSTNLFIHDIVIRFNAREPEQMYGASGTYGIDLFFEDIYRYQEWSKADFLRTSASIQAPVMRPLEPIRFNRFTDERFATYIAPLPAGSDAPYGVALFLIAENAFRSLAVNVLGDYDGLLYVLDERFGVLYEYRNGEPKEISERMLEQIRGQDPDWRIGSFAALDRKFTAVRLPSGSRDRSYVAVMPEGQIMRKVDETRVLFNATVISVFVLGVILAVGFSIRHYKPLQRLAGIVSSQQQGAAVVRGKTSDELAFISSAIAQMARENEGLLHRLRSQAGALREQALLTLIKGKLKTPEEWEDMLSFSNLRLDRPHFAVLLFLIDDYGRFRRDNSESMQELLKYSLIKVLEELSIEAGSGYGIELIDGRGIAFLLNLNEGFDDPAVIREIAEKAKHVFLQFRFTATIGIGGICSDITAISRSFVEATHAARHRFVRGGNQIIFFHDIEPVKAGVHGYPVEHVEQLVKVIKQGNSRELGDTVREAFRHIVEKNVPIEAAESISFDIVNSIVKTLIELDIEIDEDLGETMERLFVPHFETIEELEQAVTEICGNVCRYIADQKESKNVLMLGRMNAFIEAHYTDHTISLEVIAEQFGLSPSYATRFFKDQTGNPLMRHIDTLRMRRAKHLLKTTKLNLKEIMVEVGYMDSTNFIRKFKKIEGMTPIQYRNLTGG</sequence>
<keyword evidence="2" id="KW-0238">DNA-binding</keyword>
<feature type="domain" description="HTH araC/xylS-type" evidence="5">
    <location>
        <begin position="666"/>
        <end position="765"/>
    </location>
</feature>
<accession>A0ABY5S193</accession>
<keyword evidence="4" id="KW-1133">Transmembrane helix</keyword>
<evidence type="ECO:0000313" key="6">
    <source>
        <dbReference type="EMBL" id="UVI27374.1"/>
    </source>
</evidence>
<evidence type="ECO:0000256" key="1">
    <source>
        <dbReference type="ARBA" id="ARBA00023015"/>
    </source>
</evidence>
<keyword evidence="7" id="KW-1185">Reference proteome</keyword>
<dbReference type="EMBL" id="CP091430">
    <property type="protein sequence ID" value="UVI27374.1"/>
    <property type="molecule type" value="Genomic_DNA"/>
</dbReference>
<dbReference type="PROSITE" id="PS01124">
    <property type="entry name" value="HTH_ARAC_FAMILY_2"/>
    <property type="match status" value="1"/>
</dbReference>
<evidence type="ECO:0000313" key="7">
    <source>
        <dbReference type="Proteomes" id="UP001057877"/>
    </source>
</evidence>
<feature type="transmembrane region" description="Helical" evidence="4">
    <location>
        <begin position="297"/>
        <end position="319"/>
    </location>
</feature>
<reference evidence="6" key="1">
    <citation type="submission" date="2022-01" db="EMBL/GenBank/DDBJ databases">
        <title>Paenibacillus spongiae sp. nov., isolated from marine sponge.</title>
        <authorList>
            <person name="Li Z."/>
            <person name="Zhang M."/>
        </authorList>
    </citation>
    <scope>NUCLEOTIDE SEQUENCE</scope>
    <source>
        <strain evidence="6">PHS-Z3</strain>
    </source>
</reference>
<gene>
    <name evidence="6" type="ORF">L1F29_18035</name>
</gene>
<protein>
    <submittedName>
        <fullName evidence="6">Helix-turn-helix domain-containing protein</fullName>
    </submittedName>
</protein>
<dbReference type="SMART" id="SM00342">
    <property type="entry name" value="HTH_ARAC"/>
    <property type="match status" value="1"/>
</dbReference>
<evidence type="ECO:0000256" key="4">
    <source>
        <dbReference type="SAM" id="Phobius"/>
    </source>
</evidence>
<proteinExistence type="predicted"/>
<organism evidence="6 7">
    <name type="scientific">Paenibacillus spongiae</name>
    <dbReference type="NCBI Taxonomy" id="2909671"/>
    <lineage>
        <taxon>Bacteria</taxon>
        <taxon>Bacillati</taxon>
        <taxon>Bacillota</taxon>
        <taxon>Bacilli</taxon>
        <taxon>Bacillales</taxon>
        <taxon>Paenibacillaceae</taxon>
        <taxon>Paenibacillus</taxon>
    </lineage>
</organism>
<keyword evidence="1" id="KW-0805">Transcription regulation</keyword>
<dbReference type="PANTHER" id="PTHR43280">
    <property type="entry name" value="ARAC-FAMILY TRANSCRIPTIONAL REGULATOR"/>
    <property type="match status" value="1"/>
</dbReference>
<dbReference type="InterPro" id="IPR041522">
    <property type="entry name" value="CdaR_GGDEF"/>
</dbReference>
<dbReference type="Proteomes" id="UP001057877">
    <property type="component" value="Chromosome"/>
</dbReference>
<dbReference type="Gene3D" id="1.10.10.60">
    <property type="entry name" value="Homeodomain-like"/>
    <property type="match status" value="2"/>
</dbReference>
<dbReference type="SUPFAM" id="SSF46689">
    <property type="entry name" value="Homeodomain-like"/>
    <property type="match status" value="1"/>
</dbReference>
<keyword evidence="4" id="KW-0812">Transmembrane</keyword>
<evidence type="ECO:0000256" key="3">
    <source>
        <dbReference type="ARBA" id="ARBA00023163"/>
    </source>
</evidence>
<keyword evidence="4" id="KW-0472">Membrane</keyword>
<dbReference type="Pfam" id="PF12833">
    <property type="entry name" value="HTH_18"/>
    <property type="match status" value="1"/>
</dbReference>
<evidence type="ECO:0000259" key="5">
    <source>
        <dbReference type="PROSITE" id="PS01124"/>
    </source>
</evidence>